<accession>A0A4Z1E954</accession>
<evidence type="ECO:0000313" key="2">
    <source>
        <dbReference type="Proteomes" id="UP000297777"/>
    </source>
</evidence>
<evidence type="ECO:0000313" key="1">
    <source>
        <dbReference type="EMBL" id="TGO07128.1"/>
    </source>
</evidence>
<name>A0A4Z1E954_9HELO</name>
<protein>
    <submittedName>
        <fullName evidence="1">Uncharacterized protein</fullName>
    </submittedName>
</protein>
<proteinExistence type="predicted"/>
<dbReference type="OrthoDB" id="3492743at2759"/>
<comment type="caution">
    <text evidence="1">The sequence shown here is derived from an EMBL/GenBank/DDBJ whole genome shotgun (WGS) entry which is preliminary data.</text>
</comment>
<keyword evidence="2" id="KW-1185">Reference proteome</keyword>
<gene>
    <name evidence="1" type="ORF">BTUL_0321g00110</name>
</gene>
<dbReference type="Proteomes" id="UP000297777">
    <property type="component" value="Unassembled WGS sequence"/>
</dbReference>
<dbReference type="AlphaFoldDB" id="A0A4Z1E954"/>
<reference evidence="1 2" key="1">
    <citation type="submission" date="2017-12" db="EMBL/GenBank/DDBJ databases">
        <title>Comparative genomics of Botrytis spp.</title>
        <authorList>
            <person name="Valero-Jimenez C.A."/>
            <person name="Tapia P."/>
            <person name="Veloso J."/>
            <person name="Silva-Moreno E."/>
            <person name="Staats M."/>
            <person name="Valdes J.H."/>
            <person name="Van Kan J.A.L."/>
        </authorList>
    </citation>
    <scope>NUCLEOTIDE SEQUENCE [LARGE SCALE GENOMIC DNA]</scope>
    <source>
        <strain evidence="1 2">Bt9001</strain>
    </source>
</reference>
<dbReference type="EMBL" id="PQXH01000319">
    <property type="protein sequence ID" value="TGO07128.1"/>
    <property type="molecule type" value="Genomic_DNA"/>
</dbReference>
<sequence length="152" mass="17028">MSTSVTKSVHMERIELSGPKVHTILSQLGEWLPNAKFEVDGKVEKCADAELDHYCRPLFIELDILTKISSQQVRMKYNVIRILSQEPVEFYNSIGETDLIPILVIGGDPIISNATVDPLQNTSQHLIPGTRIHITKDVKISPALYCLVLVTF</sequence>
<organism evidence="1 2">
    <name type="scientific">Botrytis tulipae</name>
    <dbReference type="NCBI Taxonomy" id="87230"/>
    <lineage>
        <taxon>Eukaryota</taxon>
        <taxon>Fungi</taxon>
        <taxon>Dikarya</taxon>
        <taxon>Ascomycota</taxon>
        <taxon>Pezizomycotina</taxon>
        <taxon>Leotiomycetes</taxon>
        <taxon>Helotiales</taxon>
        <taxon>Sclerotiniaceae</taxon>
        <taxon>Botrytis</taxon>
    </lineage>
</organism>